<dbReference type="GO" id="GO:0015031">
    <property type="term" value="P:protein transport"/>
    <property type="evidence" value="ECO:0007669"/>
    <property type="project" value="UniProtKB-KW"/>
</dbReference>
<evidence type="ECO:0000256" key="2">
    <source>
        <dbReference type="ARBA" id="ARBA00011799"/>
    </source>
</evidence>
<evidence type="ECO:0000256" key="6">
    <source>
        <dbReference type="ARBA" id="ARBA00022824"/>
    </source>
</evidence>
<feature type="chain" id="PRO_5002430559" description="Nucleotide exchange factor SIL1" evidence="9">
    <location>
        <begin position="25"/>
        <end position="425"/>
    </location>
</feature>
<dbReference type="GO" id="GO:0005783">
    <property type="term" value="C:endoplasmic reticulum"/>
    <property type="evidence" value="ECO:0007669"/>
    <property type="project" value="InterPro"/>
</dbReference>
<keyword evidence="6" id="KW-0256">Endoplasmic reticulum</keyword>
<keyword evidence="4" id="KW-0813">Transport</keyword>
<feature type="signal peptide" evidence="9">
    <location>
        <begin position="1"/>
        <end position="24"/>
    </location>
</feature>
<sequence length="425" mass="46636">MQLSLLNCLFLPVLVTAAASSAQGDECYPAVFEPTHEFWAVKADQAIPAGLHVRLNMETGAREAKLLADEPDENLAMVVVNPEDGAQVISVEEPPDPAQHHKPNARIPIGDFEVFEDAVSKVMSPKSSTSDLTSAFAALEDLAHEMDFGIKLVKKPILTRLVEMLSHASPQIRSNTALILGSTLRNNPPAQSLAASTLNLVHELVQRLSEEDVGEVKARLVYALSAAVSGEVGRREWRGSGGDRVLRSVFRESAGGSEESGFLGKVAVLVEDNLVHEAITESPRNVATGKQEGIPAEYEPRMRQEERLGIWCAEFQRALLTKSLTPDTRHKLFHALTAIKRTYPNVCETETGFLEWLSEHSVQAVGEAAEGDEFLGLKLSYKVDKRVVCLCDEQPAEATLELARADGRAWEFTNMAPYELNYLIK</sequence>
<comment type="similarity">
    <text evidence="1">Belongs to the SIL1 family.</text>
</comment>
<dbReference type="InterPro" id="IPR016024">
    <property type="entry name" value="ARM-type_fold"/>
</dbReference>
<dbReference type="AlphaFoldDB" id="A0A0E9NPW1"/>
<evidence type="ECO:0000256" key="3">
    <source>
        <dbReference type="ARBA" id="ARBA00015352"/>
    </source>
</evidence>
<dbReference type="GO" id="GO:0000774">
    <property type="term" value="F:adenyl-nucleotide exchange factor activity"/>
    <property type="evidence" value="ECO:0007669"/>
    <property type="project" value="InterPro"/>
</dbReference>
<dbReference type="EMBL" id="BACD03000051">
    <property type="protein sequence ID" value="GAO51731.1"/>
    <property type="molecule type" value="Genomic_DNA"/>
</dbReference>
<evidence type="ECO:0000256" key="4">
    <source>
        <dbReference type="ARBA" id="ARBA00022448"/>
    </source>
</evidence>
<comment type="caution">
    <text evidence="10">The sequence shown here is derived from an EMBL/GenBank/DDBJ whole genome shotgun (WGS) entry which is preliminary data.</text>
</comment>
<comment type="subunit">
    <text evidence="2">Interacts with KAR2.</text>
</comment>
<evidence type="ECO:0000256" key="5">
    <source>
        <dbReference type="ARBA" id="ARBA00022729"/>
    </source>
</evidence>
<reference evidence="10 11" key="1">
    <citation type="journal article" date="2011" name="J. Gen. Appl. Microbiol.">
        <title>Draft genome sequencing of the enigmatic yeast Saitoella complicata.</title>
        <authorList>
            <person name="Nishida H."/>
            <person name="Hamamoto M."/>
            <person name="Sugiyama J."/>
        </authorList>
    </citation>
    <scope>NUCLEOTIDE SEQUENCE [LARGE SCALE GENOMIC DNA]</scope>
    <source>
        <strain evidence="10 11">NRRL Y-17804</strain>
    </source>
</reference>
<evidence type="ECO:0000313" key="10">
    <source>
        <dbReference type="EMBL" id="GAO51731.1"/>
    </source>
</evidence>
<dbReference type="PANTHER" id="PTHR19316:SF34">
    <property type="entry name" value="NUCLEOTIDE EXCHANGE FACTOR SIL1"/>
    <property type="match status" value="1"/>
</dbReference>
<dbReference type="SUPFAM" id="SSF48371">
    <property type="entry name" value="ARM repeat"/>
    <property type="match status" value="1"/>
</dbReference>
<dbReference type="Gene3D" id="1.25.10.10">
    <property type="entry name" value="Leucine-rich Repeat Variant"/>
    <property type="match status" value="1"/>
</dbReference>
<keyword evidence="8" id="KW-0811">Translocation</keyword>
<gene>
    <name evidence="10" type="ORF">G7K_5824-t1</name>
</gene>
<dbReference type="STRING" id="698492.A0A0E9NPW1"/>
<dbReference type="InterPro" id="IPR011989">
    <property type="entry name" value="ARM-like"/>
</dbReference>
<name>A0A0E9NPW1_SAICN</name>
<proteinExistence type="inferred from homology"/>
<organism evidence="10 11">
    <name type="scientific">Saitoella complicata (strain BCRC 22490 / CBS 7301 / JCM 7358 / NBRC 10748 / NRRL Y-17804)</name>
    <dbReference type="NCBI Taxonomy" id="698492"/>
    <lineage>
        <taxon>Eukaryota</taxon>
        <taxon>Fungi</taxon>
        <taxon>Dikarya</taxon>
        <taxon>Ascomycota</taxon>
        <taxon>Taphrinomycotina</taxon>
        <taxon>Taphrinomycotina incertae sedis</taxon>
        <taxon>Saitoella</taxon>
    </lineage>
</organism>
<reference evidence="10 11" key="2">
    <citation type="journal article" date="2014" name="J. Gen. Appl. Microbiol.">
        <title>The early diverging ascomycetous budding yeast Saitoella complicata has three histone deacetylases belonging to the Clr6, Hos2, and Rpd3 lineages.</title>
        <authorList>
            <person name="Nishida H."/>
            <person name="Matsumoto T."/>
            <person name="Kondo S."/>
            <person name="Hamamoto M."/>
            <person name="Yoshikawa H."/>
        </authorList>
    </citation>
    <scope>NUCLEOTIDE SEQUENCE [LARGE SCALE GENOMIC DNA]</scope>
    <source>
        <strain evidence="10 11">NRRL Y-17804</strain>
    </source>
</reference>
<evidence type="ECO:0000256" key="8">
    <source>
        <dbReference type="ARBA" id="ARBA00023010"/>
    </source>
</evidence>
<evidence type="ECO:0000256" key="1">
    <source>
        <dbReference type="ARBA" id="ARBA00010588"/>
    </source>
</evidence>
<evidence type="ECO:0000256" key="9">
    <source>
        <dbReference type="SAM" id="SignalP"/>
    </source>
</evidence>
<evidence type="ECO:0000256" key="7">
    <source>
        <dbReference type="ARBA" id="ARBA00022927"/>
    </source>
</evidence>
<keyword evidence="7" id="KW-0653">Protein transport</keyword>
<reference evidence="10 11" key="3">
    <citation type="journal article" date="2015" name="Genome Announc.">
        <title>Draft Genome Sequence of the Archiascomycetous Yeast Saitoella complicata.</title>
        <authorList>
            <person name="Yamauchi K."/>
            <person name="Kondo S."/>
            <person name="Hamamoto M."/>
            <person name="Takahashi Y."/>
            <person name="Ogura Y."/>
            <person name="Hayashi T."/>
            <person name="Nishida H."/>
        </authorList>
    </citation>
    <scope>NUCLEOTIDE SEQUENCE [LARGE SCALE GENOMIC DNA]</scope>
    <source>
        <strain evidence="10 11">NRRL Y-17804</strain>
    </source>
</reference>
<accession>A0A0E9NPW1</accession>
<dbReference type="PANTHER" id="PTHR19316">
    <property type="entry name" value="PROTEIN FOLDING REGULATOR"/>
    <property type="match status" value="1"/>
</dbReference>
<dbReference type="Pfam" id="PF16782">
    <property type="entry name" value="SIL1"/>
    <property type="match status" value="1"/>
</dbReference>
<dbReference type="InterPro" id="IPR050693">
    <property type="entry name" value="Hsp70_NEF-Inhibitors"/>
</dbReference>
<keyword evidence="11" id="KW-1185">Reference proteome</keyword>
<dbReference type="OMA" id="GLDIRMN"/>
<keyword evidence="5 9" id="KW-0732">Signal</keyword>
<protein>
    <recommendedName>
        <fullName evidence="3">Nucleotide exchange factor SIL1</fullName>
    </recommendedName>
</protein>
<dbReference type="Proteomes" id="UP000033140">
    <property type="component" value="Unassembled WGS sequence"/>
</dbReference>
<dbReference type="InterPro" id="IPR031884">
    <property type="entry name" value="Sil1_fungi"/>
</dbReference>
<evidence type="ECO:0000313" key="11">
    <source>
        <dbReference type="Proteomes" id="UP000033140"/>
    </source>
</evidence>